<feature type="transmembrane region" description="Helical" evidence="2">
    <location>
        <begin position="191"/>
        <end position="211"/>
    </location>
</feature>
<evidence type="ECO:0008006" key="5">
    <source>
        <dbReference type="Google" id="ProtNLM"/>
    </source>
</evidence>
<dbReference type="Proteomes" id="UP001515480">
    <property type="component" value="Unassembled WGS sequence"/>
</dbReference>
<feature type="region of interest" description="Disordered" evidence="1">
    <location>
        <begin position="387"/>
        <end position="406"/>
    </location>
</feature>
<feature type="transmembrane region" description="Helical" evidence="2">
    <location>
        <begin position="57"/>
        <end position="80"/>
    </location>
</feature>
<evidence type="ECO:0000256" key="1">
    <source>
        <dbReference type="SAM" id="MobiDB-lite"/>
    </source>
</evidence>
<name>A0AB34ITG8_PRYPA</name>
<protein>
    <recommendedName>
        <fullName evidence="5">Glycerophosphocholine acyltransferase 1</fullName>
    </recommendedName>
</protein>
<feature type="transmembrane region" description="Helical" evidence="2">
    <location>
        <begin position="247"/>
        <end position="269"/>
    </location>
</feature>
<keyword evidence="2" id="KW-1133">Transmembrane helix</keyword>
<keyword evidence="4" id="KW-1185">Reference proteome</keyword>
<organism evidence="3 4">
    <name type="scientific">Prymnesium parvum</name>
    <name type="common">Toxic golden alga</name>
    <dbReference type="NCBI Taxonomy" id="97485"/>
    <lineage>
        <taxon>Eukaryota</taxon>
        <taxon>Haptista</taxon>
        <taxon>Haptophyta</taxon>
        <taxon>Prymnesiophyceae</taxon>
        <taxon>Prymnesiales</taxon>
        <taxon>Prymnesiaceae</taxon>
        <taxon>Prymnesium</taxon>
    </lineage>
</organism>
<evidence type="ECO:0000313" key="4">
    <source>
        <dbReference type="Proteomes" id="UP001515480"/>
    </source>
</evidence>
<evidence type="ECO:0000313" key="3">
    <source>
        <dbReference type="EMBL" id="KAL1504533.1"/>
    </source>
</evidence>
<keyword evidence="2" id="KW-0812">Transmembrane</keyword>
<reference evidence="3 4" key="1">
    <citation type="journal article" date="2024" name="Science">
        <title>Giant polyketide synthase enzymes in the biosynthesis of giant marine polyether toxins.</title>
        <authorList>
            <person name="Fallon T.R."/>
            <person name="Shende V.V."/>
            <person name="Wierzbicki I.H."/>
            <person name="Pendleton A.L."/>
            <person name="Watervoot N.F."/>
            <person name="Auber R.P."/>
            <person name="Gonzalez D.J."/>
            <person name="Wisecaver J.H."/>
            <person name="Moore B.S."/>
        </authorList>
    </citation>
    <scope>NUCLEOTIDE SEQUENCE [LARGE SCALE GENOMIC DNA]</scope>
    <source>
        <strain evidence="3 4">12B1</strain>
    </source>
</reference>
<accession>A0AB34ITG8</accession>
<feature type="transmembrane region" description="Helical" evidence="2">
    <location>
        <begin position="295"/>
        <end position="319"/>
    </location>
</feature>
<feature type="transmembrane region" description="Helical" evidence="2">
    <location>
        <begin position="155"/>
        <end position="171"/>
    </location>
</feature>
<gene>
    <name evidence="3" type="ORF">AB1Y20_010935</name>
</gene>
<dbReference type="AlphaFoldDB" id="A0AB34ITG8"/>
<feature type="transmembrane region" description="Helical" evidence="2">
    <location>
        <begin position="30"/>
        <end position="51"/>
    </location>
</feature>
<comment type="caution">
    <text evidence="3">The sequence shown here is derived from an EMBL/GenBank/DDBJ whole genome shotgun (WGS) entry which is preliminary data.</text>
</comment>
<proteinExistence type="predicted"/>
<feature type="transmembrane region" description="Helical" evidence="2">
    <location>
        <begin position="123"/>
        <end position="143"/>
    </location>
</feature>
<feature type="transmembrane region" description="Helical" evidence="2">
    <location>
        <begin position="223"/>
        <end position="241"/>
    </location>
</feature>
<evidence type="ECO:0000256" key="2">
    <source>
        <dbReference type="SAM" id="Phobius"/>
    </source>
</evidence>
<dbReference type="EMBL" id="JBGBPQ010000020">
    <property type="protein sequence ID" value="KAL1504533.1"/>
    <property type="molecule type" value="Genomic_DNA"/>
</dbReference>
<keyword evidence="2" id="KW-0472">Membrane</keyword>
<sequence>MFSESSYQGDEAISPLVGFMAPLFSPSLDAAAFVLPIVLALALTPYAIAGARDAVPLWAHFSLVVCVDVAHVYASAFRTYLDHRELLRRPRLLAMAPPAAAAASFALHHLVSPSAFWSALSYYAIFHFVKQNFGLVALFAARARPSRARMALEKYTVYAGAAFPVLLWHASPADAFDWFHGGERFLFTTPPALLLPLRLGYCLAAAHYVAWEAWYYRQGHALNLGKLFVMGCTWLTWGVGTRCEHEVLSLSFLNLFHGIPFIVMVGVYCRNKWATLPPAACSDRLVRLLTRRWHLFVPCLVCLALLEDLLWDAFVWRAYAPALARAYAPSLAPPELGELATSVAVALLSVPQIVHYALDAYIWRFDGSNPGLKEYLLGVPTDKAAAKAAAADERTAPSEGPPPADE</sequence>